<name>A0A0V1E2Q0_TRIPS</name>
<dbReference type="EMBL" id="JYDU01000057">
    <property type="protein sequence ID" value="KRX95398.1"/>
    <property type="molecule type" value="Genomic_DNA"/>
</dbReference>
<dbReference type="Proteomes" id="UP000054805">
    <property type="component" value="Unassembled WGS sequence"/>
</dbReference>
<dbReference type="Proteomes" id="UP000054815">
    <property type="component" value="Unassembled WGS sequence"/>
</dbReference>
<keyword evidence="7" id="KW-1185">Reference proteome</keyword>
<reference evidence="6 7" key="1">
    <citation type="submission" date="2015-01" db="EMBL/GenBank/DDBJ databases">
        <title>Evolution of Trichinella species and genotypes.</title>
        <authorList>
            <person name="Korhonen P.K."/>
            <person name="Edoardo P."/>
            <person name="Giuseppe L.R."/>
            <person name="Gasser R.B."/>
        </authorList>
    </citation>
    <scope>NUCLEOTIDE SEQUENCE [LARGE SCALE GENOMIC DNA]</scope>
    <source>
        <strain evidence="3">ISS13</strain>
        <strain evidence="1">ISS141</strain>
        <strain evidence="5">ISS176</strain>
        <strain evidence="4">ISS588</strain>
    </source>
</reference>
<evidence type="ECO:0000313" key="1">
    <source>
        <dbReference type="EMBL" id="KRX95381.1"/>
    </source>
</evidence>
<gene>
    <name evidence="3" type="ORF">T4A_10238</name>
    <name evidence="4" type="ORF">T4B_7463</name>
    <name evidence="5" type="ORF">T4C_11748</name>
    <name evidence="1" type="ORF">T4E_11369</name>
    <name evidence="2" type="ORF">T4E_2305</name>
</gene>
<evidence type="ECO:0000313" key="6">
    <source>
        <dbReference type="Proteomes" id="UP000054632"/>
    </source>
</evidence>
<dbReference type="Proteomes" id="UP000054632">
    <property type="component" value="Unassembled WGS sequence"/>
</dbReference>
<dbReference type="EMBL" id="JYDS01000105">
    <property type="protein sequence ID" value="KRZ25245.1"/>
    <property type="molecule type" value="Genomic_DNA"/>
</dbReference>
<evidence type="ECO:0000313" key="3">
    <source>
        <dbReference type="EMBL" id="KRY68112.1"/>
    </source>
</evidence>
<proteinExistence type="predicted"/>
<organism evidence="3 6">
    <name type="scientific">Trichinella pseudospiralis</name>
    <name type="common">Parasitic roundworm</name>
    <dbReference type="NCBI Taxonomy" id="6337"/>
    <lineage>
        <taxon>Eukaryota</taxon>
        <taxon>Metazoa</taxon>
        <taxon>Ecdysozoa</taxon>
        <taxon>Nematoda</taxon>
        <taxon>Enoplea</taxon>
        <taxon>Dorylaimia</taxon>
        <taxon>Trichinellida</taxon>
        <taxon>Trichinellidae</taxon>
        <taxon>Trichinella</taxon>
    </lineage>
</organism>
<dbReference type="EMBL" id="JYDV01000100">
    <property type="protein sequence ID" value="KRZ34012.1"/>
    <property type="molecule type" value="Genomic_DNA"/>
</dbReference>
<comment type="caution">
    <text evidence="3">The sequence shown here is derived from an EMBL/GenBank/DDBJ whole genome shotgun (WGS) entry which is preliminary data.</text>
</comment>
<evidence type="ECO:0000313" key="2">
    <source>
        <dbReference type="EMBL" id="KRX95398.1"/>
    </source>
</evidence>
<evidence type="ECO:0000313" key="7">
    <source>
        <dbReference type="Proteomes" id="UP000054805"/>
    </source>
</evidence>
<dbReference type="Proteomes" id="UP000054826">
    <property type="component" value="Unassembled WGS sequence"/>
</dbReference>
<dbReference type="AlphaFoldDB" id="A0A0V1E2Q0"/>
<sequence length="223" mass="25262">MLAKENLPITCFASIRVGVEKNGQMFNADCILPEDIIIGLIRNRNIYTLKNAWHVKTPLLNYRTVQTLKQLDPVQCLATNDNCLPAKDLKMTLSCTMQISLMTHDVCEALIDSWECRSGDRNRALSSSPASPAEAAAVHTRNTDHHRCLLFNSVHKDRKSILDRGNFLCTMENISQRQVSLFASIRHSKFKLHCVHLKMLIKVGSIIRRCRFLSTLARFSSPP</sequence>
<dbReference type="EMBL" id="JYDR01000120">
    <property type="protein sequence ID" value="KRY68112.1"/>
    <property type="molecule type" value="Genomic_DNA"/>
</dbReference>
<accession>A0A0V1E2Q0</accession>
<evidence type="ECO:0000313" key="4">
    <source>
        <dbReference type="EMBL" id="KRZ25245.1"/>
    </source>
</evidence>
<evidence type="ECO:0000313" key="5">
    <source>
        <dbReference type="EMBL" id="KRZ34012.1"/>
    </source>
</evidence>
<dbReference type="EMBL" id="JYDU01000057">
    <property type="protein sequence ID" value="KRX95381.1"/>
    <property type="molecule type" value="Genomic_DNA"/>
</dbReference>
<protein>
    <submittedName>
        <fullName evidence="3">Uncharacterized protein</fullName>
    </submittedName>
</protein>